<dbReference type="Gene3D" id="2.10.25.10">
    <property type="entry name" value="Laminin"/>
    <property type="match status" value="1"/>
</dbReference>
<dbReference type="InterPro" id="IPR018097">
    <property type="entry name" value="EGF_Ca-bd_CS"/>
</dbReference>
<dbReference type="GeneID" id="106163466"/>
<evidence type="ECO:0000313" key="9">
    <source>
        <dbReference type="RefSeq" id="XP_013396514.1"/>
    </source>
</evidence>
<dbReference type="SUPFAM" id="SSF57196">
    <property type="entry name" value="EGF/Laminin"/>
    <property type="match status" value="1"/>
</dbReference>
<dbReference type="GO" id="GO:0005509">
    <property type="term" value="F:calcium ion binding"/>
    <property type="evidence" value="ECO:0007669"/>
    <property type="project" value="InterPro"/>
</dbReference>
<dbReference type="InterPro" id="IPR001881">
    <property type="entry name" value="EGF-like_Ca-bd_dom"/>
</dbReference>
<dbReference type="RefSeq" id="XP_013396514.1">
    <property type="nucleotide sequence ID" value="XM_013541060.2"/>
</dbReference>
<keyword evidence="3 4" id="KW-1015">Disulfide bond</keyword>
<feature type="domain" description="Sushi" evidence="7">
    <location>
        <begin position="180"/>
        <end position="239"/>
    </location>
</feature>
<evidence type="ECO:0000256" key="5">
    <source>
        <dbReference type="SAM" id="MobiDB-lite"/>
    </source>
</evidence>
<feature type="signal peptide" evidence="6">
    <location>
        <begin position="1"/>
        <end position="19"/>
    </location>
</feature>
<feature type="disulfide bond" evidence="4">
    <location>
        <begin position="452"/>
        <end position="479"/>
    </location>
</feature>
<evidence type="ECO:0000313" key="8">
    <source>
        <dbReference type="Proteomes" id="UP000085678"/>
    </source>
</evidence>
<evidence type="ECO:0000256" key="6">
    <source>
        <dbReference type="SAM" id="SignalP"/>
    </source>
</evidence>
<evidence type="ECO:0000256" key="2">
    <source>
        <dbReference type="ARBA" id="ARBA00022737"/>
    </source>
</evidence>
<reference evidence="9" key="1">
    <citation type="submission" date="2025-08" db="UniProtKB">
        <authorList>
            <consortium name="RefSeq"/>
        </authorList>
    </citation>
    <scope>IDENTIFICATION</scope>
    <source>
        <tissue evidence="9">Gonads</tissue>
    </source>
</reference>
<feature type="domain" description="Sushi" evidence="7">
    <location>
        <begin position="651"/>
        <end position="707"/>
    </location>
</feature>
<name>A0A1S3IGB6_LINAN</name>
<dbReference type="SMART" id="SM00179">
    <property type="entry name" value="EGF_CA"/>
    <property type="match status" value="1"/>
</dbReference>
<feature type="domain" description="Sushi" evidence="7">
    <location>
        <begin position="423"/>
        <end position="481"/>
    </location>
</feature>
<dbReference type="Proteomes" id="UP000085678">
    <property type="component" value="Unplaced"/>
</dbReference>
<feature type="domain" description="Sushi" evidence="7">
    <location>
        <begin position="240"/>
        <end position="300"/>
    </location>
</feature>
<dbReference type="PROSITE" id="PS00010">
    <property type="entry name" value="ASX_HYDROXYL"/>
    <property type="match status" value="1"/>
</dbReference>
<dbReference type="OrthoDB" id="6126934at2759"/>
<dbReference type="InterPro" id="IPR035976">
    <property type="entry name" value="Sushi/SCR/CCP_sf"/>
</dbReference>
<gene>
    <name evidence="9" type="primary">LOC106163466</name>
</gene>
<keyword evidence="1 6" id="KW-0732">Signal</keyword>
<keyword evidence="2" id="KW-0677">Repeat</keyword>
<accession>A0A1S3IGB6</accession>
<dbReference type="SMART" id="SM01411">
    <property type="entry name" value="Ephrin_rec_like"/>
    <property type="match status" value="3"/>
</dbReference>
<comment type="caution">
    <text evidence="4">Lacks conserved residue(s) required for the propagation of feature annotation.</text>
</comment>
<evidence type="ECO:0000256" key="4">
    <source>
        <dbReference type="PROSITE-ProRule" id="PRU00302"/>
    </source>
</evidence>
<evidence type="ECO:0000256" key="1">
    <source>
        <dbReference type="ARBA" id="ARBA00022729"/>
    </source>
</evidence>
<feature type="domain" description="Sushi" evidence="7">
    <location>
        <begin position="301"/>
        <end position="358"/>
    </location>
</feature>
<dbReference type="PROSITE" id="PS50923">
    <property type="entry name" value="SUSHI"/>
    <property type="match status" value="9"/>
</dbReference>
<dbReference type="PROSITE" id="PS01187">
    <property type="entry name" value="EGF_CA"/>
    <property type="match status" value="1"/>
</dbReference>
<keyword evidence="8" id="KW-1185">Reference proteome</keyword>
<sequence>MKAVLLLLVLCICANSAQADIGDVFLSFAKLIFPGLGKGRGHGRGRGHWGDNDDYDQPEPPKTNMYVSVMESYGDRVYRLTSQPVQPSSWRQITRGNAINGDVSYFKGYMSSYRGFDSRIQINGASMYVSRSREPGTVRYELTECYVNGQKSSRVSTRGGCGGNGRVANNYEFYAFPGKLACEIPALNAHTSDRRSITDGLTVAISYSCTVGYRSVGGDGYIQCGDDGRWMGTPLQCEPIQCGRPKGILNGQVRGDSFTYRSTVSYECNQGYQLSASSSRVKQCNQYGEWIPSKDPECVPKSCNFPGDIQNGHVIGTDYTFGNVVSFSCDPDYKLVGAPQVRCTASGRWDDRTPTCELITCDRQAPPQNGRLVGSQFKVGTEIVFECREGYILVGPARISCDLDPVTNAGVRSSPSNPTCQKVSCPPPVDPENGNVRVLTDVTYGQEIDFECRRGFYLQGSPRATCQADGQWDSPPPTCVAMQCRDPGNVANANKTGSAPFIYGSTVSFTCETGSQLVGQSVLLCQDDGTWSSQLPTCEVIQCPVVKPPLNGAKNVDSSTHPVTMTFSCFPGYELDGQRTAQCQPNGQWSMTQAPACKVCPIGTYKEGMTGGQCQPCPARSSTSAEGSTSRQYCLCQDGSKATDTGECEEITCDPLEAPVNGSILPCGSVSDSQCQLTCDPGFILQGSRTRRCTATGWTGNPTTCTACPPNTYKSDIFSSSCLPCPQNSETTGLGTSLQSCTCKTGYQGLPGTHCQDVDECATNNGGCNQECHNSKGSYSCACSIPGYELDADGKTCVLNKTCGDIDEKPDNGFLECKRNDEYNGAVCIIKCDPGFFFVSGINNYITCGAGTDFVWSHQLVNASARIPACTREFFVDIQLPITFSYETRKSCNALPIATSEFTATIQEAINKFNVCRGLCEVQNLRTDCQDGSQPDTSEVRVSLSVLLRNPEENAVSPGCDSTCKRKNLREILGDSFALKNSIQKLVEGDSPQLQPAALSEFDLDTTSFTFSRPQMLCEKGRVFTKNRLCVPCDKGYFLPQRDLENCLPCPLGTFQDKQGQTSCTPCHPSATTSIEGAYHAVMCNVVVTDIPGKEGPTDTLLPNSAV</sequence>
<feature type="domain" description="Sushi" evidence="7">
    <location>
        <begin position="359"/>
        <end position="422"/>
    </location>
</feature>
<dbReference type="SMART" id="SM00032">
    <property type="entry name" value="CCP"/>
    <property type="match status" value="9"/>
</dbReference>
<feature type="chain" id="PRO_5010366867" evidence="6">
    <location>
        <begin position="20"/>
        <end position="1107"/>
    </location>
</feature>
<feature type="domain" description="Sushi" evidence="7">
    <location>
        <begin position="482"/>
        <end position="540"/>
    </location>
</feature>
<feature type="disulfide bond" evidence="4">
    <location>
        <begin position="329"/>
        <end position="356"/>
    </location>
</feature>
<keyword evidence="4" id="KW-0768">Sushi</keyword>
<dbReference type="Pfam" id="PF14670">
    <property type="entry name" value="FXa_inhibition"/>
    <property type="match status" value="1"/>
</dbReference>
<dbReference type="Pfam" id="PF00084">
    <property type="entry name" value="Sushi"/>
    <property type="match status" value="6"/>
</dbReference>
<dbReference type="Gene3D" id="2.10.50.10">
    <property type="entry name" value="Tumor Necrosis Factor Receptor, subunit A, domain 2"/>
    <property type="match status" value="3"/>
</dbReference>
<dbReference type="PANTHER" id="PTHR45656:SF4">
    <property type="entry name" value="PROTEIN CBR-CLEC-78"/>
    <property type="match status" value="1"/>
</dbReference>
<dbReference type="KEGG" id="lak:106163466"/>
<dbReference type="OMA" id="MPEARRQ"/>
<feature type="domain" description="Sushi" evidence="7">
    <location>
        <begin position="541"/>
        <end position="599"/>
    </location>
</feature>
<dbReference type="InterPro" id="IPR051277">
    <property type="entry name" value="SEZ6_CSMD_C4BPB_Regulators"/>
</dbReference>
<feature type="domain" description="Sushi" evidence="7">
    <location>
        <begin position="801"/>
        <end position="872"/>
    </location>
</feature>
<dbReference type="SUPFAM" id="SSF57535">
    <property type="entry name" value="Complement control module/SCR domain"/>
    <property type="match status" value="8"/>
</dbReference>
<dbReference type="CDD" id="cd00033">
    <property type="entry name" value="CCP"/>
    <property type="match status" value="8"/>
</dbReference>
<evidence type="ECO:0000256" key="3">
    <source>
        <dbReference type="ARBA" id="ARBA00023157"/>
    </source>
</evidence>
<dbReference type="InParanoid" id="A0A1S3IGB6"/>
<feature type="region of interest" description="Disordered" evidence="5">
    <location>
        <begin position="41"/>
        <end position="60"/>
    </location>
</feature>
<feature type="disulfide bond" evidence="4">
    <location>
        <begin position="511"/>
        <end position="538"/>
    </location>
</feature>
<protein>
    <submittedName>
        <fullName evidence="9">Sushi, von Willebrand factor type A, EGF and pentraxin domain-containing protein 1-like</fullName>
    </submittedName>
</protein>
<proteinExistence type="predicted"/>
<dbReference type="AlphaFoldDB" id="A0A1S3IGB6"/>
<dbReference type="InterPro" id="IPR000152">
    <property type="entry name" value="EGF-type_Asp/Asn_hydroxyl_site"/>
</dbReference>
<organism evidence="8 9">
    <name type="scientific">Lingula anatina</name>
    <name type="common">Brachiopod</name>
    <name type="synonym">Lingula unguis</name>
    <dbReference type="NCBI Taxonomy" id="7574"/>
    <lineage>
        <taxon>Eukaryota</taxon>
        <taxon>Metazoa</taxon>
        <taxon>Spiralia</taxon>
        <taxon>Lophotrochozoa</taxon>
        <taxon>Brachiopoda</taxon>
        <taxon>Linguliformea</taxon>
        <taxon>Lingulata</taxon>
        <taxon>Lingulida</taxon>
        <taxon>Linguloidea</taxon>
        <taxon>Lingulidae</taxon>
        <taxon>Lingula</taxon>
    </lineage>
</organism>
<dbReference type="InterPro" id="IPR011641">
    <property type="entry name" value="Tyr-kin_ephrin_A/B_rcpt-like"/>
</dbReference>
<dbReference type="Pfam" id="PF07699">
    <property type="entry name" value="Ephrin_rec_like"/>
    <property type="match status" value="3"/>
</dbReference>
<dbReference type="STRING" id="7574.A0A1S3IGB6"/>
<dbReference type="PANTHER" id="PTHR45656">
    <property type="entry name" value="PROTEIN CBR-CLEC-78"/>
    <property type="match status" value="1"/>
</dbReference>
<dbReference type="InterPro" id="IPR000436">
    <property type="entry name" value="Sushi_SCR_CCP_dom"/>
</dbReference>
<evidence type="ECO:0000259" key="7">
    <source>
        <dbReference type="PROSITE" id="PS50923"/>
    </source>
</evidence>
<dbReference type="Gene3D" id="2.10.70.10">
    <property type="entry name" value="Complement Module, domain 1"/>
    <property type="match status" value="9"/>
</dbReference>